<organism evidence="2 3">
    <name type="scientific">Phycisphaera mikurensis (strain NBRC 102666 / KCTC 22515 / FYK2301M01)</name>
    <dbReference type="NCBI Taxonomy" id="1142394"/>
    <lineage>
        <taxon>Bacteria</taxon>
        <taxon>Pseudomonadati</taxon>
        <taxon>Planctomycetota</taxon>
        <taxon>Phycisphaerae</taxon>
        <taxon>Phycisphaerales</taxon>
        <taxon>Phycisphaeraceae</taxon>
        <taxon>Phycisphaera</taxon>
    </lineage>
</organism>
<dbReference type="Gene3D" id="3.30.70.100">
    <property type="match status" value="1"/>
</dbReference>
<sequence length="123" mass="13948">MRKLQTGSTPGVPGRIFSTMIHHTVYFWLKPNLPEAERHAFLEALRMLVLSPNVYSCRVGTPVRPGRDDADATFDFQLAIEFPSAEDYAAYQSAEDNVHTMFVLENQDKWARIRVYDAVSAQG</sequence>
<dbReference type="SUPFAM" id="SSF54909">
    <property type="entry name" value="Dimeric alpha+beta barrel"/>
    <property type="match status" value="1"/>
</dbReference>
<dbReference type="KEGG" id="phm:PSMK_08270"/>
<dbReference type="STRING" id="1142394.PSMK_08270"/>
<evidence type="ECO:0000313" key="2">
    <source>
        <dbReference type="EMBL" id="BAM02986.1"/>
    </source>
</evidence>
<dbReference type="InterPro" id="IPR011008">
    <property type="entry name" value="Dimeric_a/b-barrel"/>
</dbReference>
<dbReference type="EMBL" id="AP012338">
    <property type="protein sequence ID" value="BAM02986.1"/>
    <property type="molecule type" value="Genomic_DNA"/>
</dbReference>
<reference evidence="2 3" key="1">
    <citation type="submission" date="2012-02" db="EMBL/GenBank/DDBJ databases">
        <title>Complete genome sequence of Phycisphaera mikurensis NBRC 102666.</title>
        <authorList>
            <person name="Ankai A."/>
            <person name="Hosoyama A."/>
            <person name="Terui Y."/>
            <person name="Sekine M."/>
            <person name="Fukai R."/>
            <person name="Kato Y."/>
            <person name="Nakamura S."/>
            <person name="Yamada-Narita S."/>
            <person name="Kawakoshi A."/>
            <person name="Fukunaga Y."/>
            <person name="Yamazaki S."/>
            <person name="Fujita N."/>
        </authorList>
    </citation>
    <scope>NUCLEOTIDE SEQUENCE [LARGE SCALE GENOMIC DNA]</scope>
    <source>
        <strain evidence="3">NBRC 102666 / KCTC 22515 / FYK2301M01</strain>
    </source>
</reference>
<evidence type="ECO:0000259" key="1">
    <source>
        <dbReference type="PROSITE" id="PS51502"/>
    </source>
</evidence>
<evidence type="ECO:0000313" key="3">
    <source>
        <dbReference type="Proteomes" id="UP000007881"/>
    </source>
</evidence>
<gene>
    <name evidence="2" type="ordered locus">PSMK_08270</name>
</gene>
<keyword evidence="3" id="KW-1185">Reference proteome</keyword>
<dbReference type="OrthoDB" id="8114960at2"/>
<protein>
    <recommendedName>
        <fullName evidence="1">Stress-response A/B barrel domain-containing protein</fullName>
    </recommendedName>
</protein>
<name>I0ICJ8_PHYMF</name>
<dbReference type="Proteomes" id="UP000007881">
    <property type="component" value="Chromosome"/>
</dbReference>
<dbReference type="SMART" id="SM00886">
    <property type="entry name" value="Dabb"/>
    <property type="match status" value="1"/>
</dbReference>
<dbReference type="Pfam" id="PF07876">
    <property type="entry name" value="Dabb"/>
    <property type="match status" value="1"/>
</dbReference>
<dbReference type="HOGENOM" id="CLU_080664_5_0_0"/>
<proteinExistence type="predicted"/>
<dbReference type="InterPro" id="IPR013097">
    <property type="entry name" value="Dabb"/>
</dbReference>
<dbReference type="AlphaFoldDB" id="I0ICJ8"/>
<accession>I0ICJ8</accession>
<feature type="domain" description="Stress-response A/B barrel" evidence="1">
    <location>
        <begin position="21"/>
        <end position="118"/>
    </location>
</feature>
<dbReference type="PROSITE" id="PS51502">
    <property type="entry name" value="S_R_A_B_BARREL"/>
    <property type="match status" value="1"/>
</dbReference>